<keyword evidence="3" id="KW-1185">Reference proteome</keyword>
<evidence type="ECO:0000256" key="1">
    <source>
        <dbReference type="SAM" id="Phobius"/>
    </source>
</evidence>
<dbReference type="Proteomes" id="UP001139336">
    <property type="component" value="Unassembled WGS sequence"/>
</dbReference>
<keyword evidence="1" id="KW-0812">Transmembrane</keyword>
<reference evidence="2" key="1">
    <citation type="submission" date="2022-01" db="EMBL/GenBank/DDBJ databases">
        <title>Corynebacterium sp. nov isolated from isolated from the feces of the greater white-fronted geese (Anser albifrons) at Poyang Lake, PR China.</title>
        <authorList>
            <person name="Liu Q."/>
        </authorList>
    </citation>
    <scope>NUCLEOTIDE SEQUENCE</scope>
    <source>
        <strain evidence="2">JCM 32435</strain>
    </source>
</reference>
<organism evidence="2 3">
    <name type="scientific">Corynebacterium uropygiale</name>
    <dbReference type="NCBI Taxonomy" id="1775911"/>
    <lineage>
        <taxon>Bacteria</taxon>
        <taxon>Bacillati</taxon>
        <taxon>Actinomycetota</taxon>
        <taxon>Actinomycetes</taxon>
        <taxon>Mycobacteriales</taxon>
        <taxon>Corynebacteriaceae</taxon>
        <taxon>Corynebacterium</taxon>
    </lineage>
</organism>
<feature type="transmembrane region" description="Helical" evidence="1">
    <location>
        <begin position="75"/>
        <end position="95"/>
    </location>
</feature>
<dbReference type="RefSeq" id="WP_236118675.1">
    <property type="nucleotide sequence ID" value="NZ_JAKGSI010000003.1"/>
</dbReference>
<proteinExistence type="predicted"/>
<evidence type="ECO:0000313" key="2">
    <source>
        <dbReference type="EMBL" id="MCF4006864.1"/>
    </source>
</evidence>
<gene>
    <name evidence="2" type="ORF">L1O03_06680</name>
</gene>
<feature type="transmembrane region" description="Helical" evidence="1">
    <location>
        <begin position="43"/>
        <end position="63"/>
    </location>
</feature>
<sequence length="148" mass="16837">MKKLYWAACTYLALGLIAGVFYREFTKVFDGHGGETQLNTLHTHLLALGMMFFLICIALEHAFQLSAHRRFSTWFILHNVALVWTIGFMVANGVVHAMNRDELWGAAWSGLAGVGHILLTVSFIMFFVILNKRIRVTEYHRAQEAAQH</sequence>
<keyword evidence="1" id="KW-0472">Membrane</keyword>
<keyword evidence="1" id="KW-1133">Transmembrane helix</keyword>
<dbReference type="InterPro" id="IPR021299">
    <property type="entry name" value="DUF2871"/>
</dbReference>
<feature type="transmembrane region" description="Helical" evidence="1">
    <location>
        <begin position="107"/>
        <end position="130"/>
    </location>
</feature>
<dbReference type="EMBL" id="JAKGSI010000003">
    <property type="protein sequence ID" value="MCF4006864.1"/>
    <property type="molecule type" value="Genomic_DNA"/>
</dbReference>
<accession>A0A9X1QPA8</accession>
<evidence type="ECO:0000313" key="3">
    <source>
        <dbReference type="Proteomes" id="UP001139336"/>
    </source>
</evidence>
<dbReference type="Pfam" id="PF11070">
    <property type="entry name" value="DUF2871"/>
    <property type="match status" value="1"/>
</dbReference>
<comment type="caution">
    <text evidence="2">The sequence shown here is derived from an EMBL/GenBank/DDBJ whole genome shotgun (WGS) entry which is preliminary data.</text>
</comment>
<protein>
    <submittedName>
        <fullName evidence="2">DUF2871 domain-containing protein</fullName>
    </submittedName>
</protein>
<name>A0A9X1QPA8_9CORY</name>
<dbReference type="AlphaFoldDB" id="A0A9X1QPA8"/>